<name>R7S5V6_PUNST</name>
<keyword evidence="1" id="KW-0732">Signal</keyword>
<evidence type="ECO:0000313" key="3">
    <source>
        <dbReference type="Proteomes" id="UP000054196"/>
    </source>
</evidence>
<protein>
    <recommendedName>
        <fullName evidence="4">Apple domain-containing protein</fullName>
    </recommendedName>
</protein>
<reference evidence="3" key="1">
    <citation type="journal article" date="2012" name="Science">
        <title>The Paleozoic origin of enzymatic lignin decomposition reconstructed from 31 fungal genomes.</title>
        <authorList>
            <person name="Floudas D."/>
            <person name="Binder M."/>
            <person name="Riley R."/>
            <person name="Barry K."/>
            <person name="Blanchette R.A."/>
            <person name="Henrissat B."/>
            <person name="Martinez A.T."/>
            <person name="Otillar R."/>
            <person name="Spatafora J.W."/>
            <person name="Yadav J.S."/>
            <person name="Aerts A."/>
            <person name="Benoit I."/>
            <person name="Boyd A."/>
            <person name="Carlson A."/>
            <person name="Copeland A."/>
            <person name="Coutinho P.M."/>
            <person name="de Vries R.P."/>
            <person name="Ferreira P."/>
            <person name="Findley K."/>
            <person name="Foster B."/>
            <person name="Gaskell J."/>
            <person name="Glotzer D."/>
            <person name="Gorecki P."/>
            <person name="Heitman J."/>
            <person name="Hesse C."/>
            <person name="Hori C."/>
            <person name="Igarashi K."/>
            <person name="Jurgens J.A."/>
            <person name="Kallen N."/>
            <person name="Kersten P."/>
            <person name="Kohler A."/>
            <person name="Kuees U."/>
            <person name="Kumar T.K.A."/>
            <person name="Kuo A."/>
            <person name="LaButti K."/>
            <person name="Larrondo L.F."/>
            <person name="Lindquist E."/>
            <person name="Ling A."/>
            <person name="Lombard V."/>
            <person name="Lucas S."/>
            <person name="Lundell T."/>
            <person name="Martin R."/>
            <person name="McLaughlin D.J."/>
            <person name="Morgenstern I."/>
            <person name="Morin E."/>
            <person name="Murat C."/>
            <person name="Nagy L.G."/>
            <person name="Nolan M."/>
            <person name="Ohm R.A."/>
            <person name="Patyshakuliyeva A."/>
            <person name="Rokas A."/>
            <person name="Ruiz-Duenas F.J."/>
            <person name="Sabat G."/>
            <person name="Salamov A."/>
            <person name="Samejima M."/>
            <person name="Schmutz J."/>
            <person name="Slot J.C."/>
            <person name="St John F."/>
            <person name="Stenlid J."/>
            <person name="Sun H."/>
            <person name="Sun S."/>
            <person name="Syed K."/>
            <person name="Tsang A."/>
            <person name="Wiebenga A."/>
            <person name="Young D."/>
            <person name="Pisabarro A."/>
            <person name="Eastwood D.C."/>
            <person name="Martin F."/>
            <person name="Cullen D."/>
            <person name="Grigoriev I.V."/>
            <person name="Hibbett D.S."/>
        </authorList>
    </citation>
    <scope>NUCLEOTIDE SEQUENCE [LARGE SCALE GENOMIC DNA]</scope>
    <source>
        <strain evidence="3">HHB-11173 SS5</strain>
    </source>
</reference>
<feature type="signal peptide" evidence="1">
    <location>
        <begin position="1"/>
        <end position="19"/>
    </location>
</feature>
<accession>R7S5V6</accession>
<evidence type="ECO:0000256" key="1">
    <source>
        <dbReference type="SAM" id="SignalP"/>
    </source>
</evidence>
<dbReference type="OrthoDB" id="3247834at2759"/>
<sequence>MKTSFTSLTLHALALAASAASSSLTSPRYASWGDAVDAVRSMPQTWTNFTSRINERSNWQFDIGCTGAGSIQSPEYTDLWTASHKWFSGSNTGPTCTQNLAYDLNCSPADAISQTGCEYIGQYDVWNNGIMDCYAYVLLEKAVVESCVDHGYGDCGCGVYYDYGSGKCLVATYTYHAAGPAVFNSVHSGPAEPINETMKVIHRDSEGPSYTDIAVCGENGNQDISTWTFICTTNFDEDYRNIHTS</sequence>
<proteinExistence type="predicted"/>
<evidence type="ECO:0000313" key="2">
    <source>
        <dbReference type="EMBL" id="EIN05131.1"/>
    </source>
</evidence>
<organism evidence="2 3">
    <name type="scientific">Punctularia strigosozonata (strain HHB-11173)</name>
    <name type="common">White-rot fungus</name>
    <dbReference type="NCBI Taxonomy" id="741275"/>
    <lineage>
        <taxon>Eukaryota</taxon>
        <taxon>Fungi</taxon>
        <taxon>Dikarya</taxon>
        <taxon>Basidiomycota</taxon>
        <taxon>Agaricomycotina</taxon>
        <taxon>Agaricomycetes</taxon>
        <taxon>Corticiales</taxon>
        <taxon>Punctulariaceae</taxon>
        <taxon>Punctularia</taxon>
    </lineage>
</organism>
<keyword evidence="3" id="KW-1185">Reference proteome</keyword>
<dbReference type="Proteomes" id="UP000054196">
    <property type="component" value="Unassembled WGS sequence"/>
</dbReference>
<dbReference type="EMBL" id="JH687551">
    <property type="protein sequence ID" value="EIN05131.1"/>
    <property type="molecule type" value="Genomic_DNA"/>
</dbReference>
<dbReference type="AlphaFoldDB" id="R7S5V6"/>
<dbReference type="HOGENOM" id="CLU_081922_0_0_1"/>
<dbReference type="KEGG" id="psq:PUNSTDRAFT_127988"/>
<dbReference type="RefSeq" id="XP_007387534.1">
    <property type="nucleotide sequence ID" value="XM_007387472.1"/>
</dbReference>
<evidence type="ECO:0008006" key="4">
    <source>
        <dbReference type="Google" id="ProtNLM"/>
    </source>
</evidence>
<dbReference type="GeneID" id="18878100"/>
<gene>
    <name evidence="2" type="ORF">PUNSTDRAFT_127988</name>
</gene>
<dbReference type="eggNOG" id="ENOG502RCVH">
    <property type="taxonomic scope" value="Eukaryota"/>
</dbReference>
<feature type="chain" id="PRO_5004443856" description="Apple domain-containing protein" evidence="1">
    <location>
        <begin position="20"/>
        <end position="245"/>
    </location>
</feature>